<dbReference type="AlphaFoldDB" id="D7G1A7"/>
<dbReference type="PANTHER" id="PTHR46630:SF1">
    <property type="entry name" value="TETRATRICOPEPTIDE REPEAT PROTEIN 29"/>
    <property type="match status" value="1"/>
</dbReference>
<dbReference type="PANTHER" id="PTHR46630">
    <property type="entry name" value="TETRATRICOPEPTIDE REPEAT PROTEIN 29"/>
    <property type="match status" value="1"/>
</dbReference>
<feature type="region of interest" description="Disordered" evidence="6">
    <location>
        <begin position="1"/>
        <end position="109"/>
    </location>
</feature>
<dbReference type="InterPro" id="IPR011990">
    <property type="entry name" value="TPR-like_helical_dom_sf"/>
</dbReference>
<gene>
    <name evidence="7" type="ORF">Esi_0444_0010</name>
</gene>
<evidence type="ECO:0000256" key="3">
    <source>
        <dbReference type="ARBA" id="ARBA00022737"/>
    </source>
</evidence>
<proteinExistence type="predicted"/>
<dbReference type="Gene3D" id="1.25.40.10">
    <property type="entry name" value="Tetratricopeptide repeat domain"/>
    <property type="match status" value="2"/>
</dbReference>
<dbReference type="OrthoDB" id="626167at2759"/>
<reference evidence="7 8" key="1">
    <citation type="journal article" date="2010" name="Nature">
        <title>The Ectocarpus genome and the independent evolution of multicellularity in brown algae.</title>
        <authorList>
            <person name="Cock J.M."/>
            <person name="Sterck L."/>
            <person name="Rouze P."/>
            <person name="Scornet D."/>
            <person name="Allen A.E."/>
            <person name="Amoutzias G."/>
            <person name="Anthouard V."/>
            <person name="Artiguenave F."/>
            <person name="Aury J.M."/>
            <person name="Badger J.H."/>
            <person name="Beszteri B."/>
            <person name="Billiau K."/>
            <person name="Bonnet E."/>
            <person name="Bothwell J.H."/>
            <person name="Bowler C."/>
            <person name="Boyen C."/>
            <person name="Brownlee C."/>
            <person name="Carrano C.J."/>
            <person name="Charrier B."/>
            <person name="Cho G.Y."/>
            <person name="Coelho S.M."/>
            <person name="Collen J."/>
            <person name="Corre E."/>
            <person name="Da Silva C."/>
            <person name="Delage L."/>
            <person name="Delaroque N."/>
            <person name="Dittami S.M."/>
            <person name="Doulbeau S."/>
            <person name="Elias M."/>
            <person name="Farnham G."/>
            <person name="Gachon C.M."/>
            <person name="Gschloessl B."/>
            <person name="Heesch S."/>
            <person name="Jabbari K."/>
            <person name="Jubin C."/>
            <person name="Kawai H."/>
            <person name="Kimura K."/>
            <person name="Kloareg B."/>
            <person name="Kupper F.C."/>
            <person name="Lang D."/>
            <person name="Le Bail A."/>
            <person name="Leblanc C."/>
            <person name="Lerouge P."/>
            <person name="Lohr M."/>
            <person name="Lopez P.J."/>
            <person name="Martens C."/>
            <person name="Maumus F."/>
            <person name="Michel G."/>
            <person name="Miranda-Saavedra D."/>
            <person name="Morales J."/>
            <person name="Moreau H."/>
            <person name="Motomura T."/>
            <person name="Nagasato C."/>
            <person name="Napoli C.A."/>
            <person name="Nelson D.R."/>
            <person name="Nyvall-Collen P."/>
            <person name="Peters A.F."/>
            <person name="Pommier C."/>
            <person name="Potin P."/>
            <person name="Poulain J."/>
            <person name="Quesneville H."/>
            <person name="Read B."/>
            <person name="Rensing S.A."/>
            <person name="Ritter A."/>
            <person name="Rousvoal S."/>
            <person name="Samanta M."/>
            <person name="Samson G."/>
            <person name="Schroeder D.C."/>
            <person name="Segurens B."/>
            <person name="Strittmatter M."/>
            <person name="Tonon T."/>
            <person name="Tregear J.W."/>
            <person name="Valentin K."/>
            <person name="von Dassow P."/>
            <person name="Yamagishi T."/>
            <person name="Van de Peer Y."/>
            <person name="Wincker P."/>
        </authorList>
    </citation>
    <scope>NUCLEOTIDE SEQUENCE [LARGE SCALE GENOMIC DNA]</scope>
    <source>
        <strain evidence="8">Ec32 / CCAP1310/4</strain>
    </source>
</reference>
<evidence type="ECO:0000256" key="1">
    <source>
        <dbReference type="ARBA" id="ARBA00004496"/>
    </source>
</evidence>
<keyword evidence="8" id="KW-1185">Reference proteome</keyword>
<dbReference type="InParanoid" id="D7G1A7"/>
<dbReference type="SUPFAM" id="SSF48452">
    <property type="entry name" value="TPR-like"/>
    <property type="match status" value="2"/>
</dbReference>
<evidence type="ECO:0000256" key="5">
    <source>
        <dbReference type="ARBA" id="ARBA00040665"/>
    </source>
</evidence>
<dbReference type="GO" id="GO:0003341">
    <property type="term" value="P:cilium movement"/>
    <property type="evidence" value="ECO:0007669"/>
    <property type="project" value="TreeGrafter"/>
</dbReference>
<dbReference type="SMART" id="SM00028">
    <property type="entry name" value="TPR"/>
    <property type="match status" value="6"/>
</dbReference>
<evidence type="ECO:0000313" key="7">
    <source>
        <dbReference type="EMBL" id="CBJ33217.1"/>
    </source>
</evidence>
<organism evidence="7 8">
    <name type="scientific">Ectocarpus siliculosus</name>
    <name type="common">Brown alga</name>
    <name type="synonym">Conferva siliculosa</name>
    <dbReference type="NCBI Taxonomy" id="2880"/>
    <lineage>
        <taxon>Eukaryota</taxon>
        <taxon>Sar</taxon>
        <taxon>Stramenopiles</taxon>
        <taxon>Ochrophyta</taxon>
        <taxon>PX clade</taxon>
        <taxon>Phaeophyceae</taxon>
        <taxon>Ectocarpales</taxon>
        <taxon>Ectocarpaceae</taxon>
        <taxon>Ectocarpus</taxon>
    </lineage>
</organism>
<evidence type="ECO:0000256" key="6">
    <source>
        <dbReference type="SAM" id="MobiDB-lite"/>
    </source>
</evidence>
<dbReference type="Proteomes" id="UP000002630">
    <property type="component" value="Unassembled WGS sequence"/>
</dbReference>
<dbReference type="EMBL" id="FN649760">
    <property type="protein sequence ID" value="CBJ33217.1"/>
    <property type="molecule type" value="Genomic_DNA"/>
</dbReference>
<comment type="subcellular location">
    <subcellularLocation>
        <location evidence="1">Cytoplasm</location>
    </subcellularLocation>
</comment>
<dbReference type="GO" id="GO:0005929">
    <property type="term" value="C:cilium"/>
    <property type="evidence" value="ECO:0007669"/>
    <property type="project" value="TreeGrafter"/>
</dbReference>
<name>D7G1A7_ECTSI</name>
<dbReference type="GO" id="GO:0005737">
    <property type="term" value="C:cytoplasm"/>
    <property type="evidence" value="ECO:0007669"/>
    <property type="project" value="UniProtKB-SubCell"/>
</dbReference>
<keyword evidence="2" id="KW-0963">Cytoplasm</keyword>
<protein>
    <recommendedName>
        <fullName evidence="5">Tetratricopeptide repeat protein 29</fullName>
    </recommendedName>
</protein>
<dbReference type="eggNOG" id="ENOG502QQ2U">
    <property type="taxonomic scope" value="Eukaryota"/>
</dbReference>
<feature type="compositionally biased region" description="Polar residues" evidence="6">
    <location>
        <begin position="92"/>
        <end position="106"/>
    </location>
</feature>
<dbReference type="InterPro" id="IPR019734">
    <property type="entry name" value="TPR_rpt"/>
</dbReference>
<evidence type="ECO:0000256" key="4">
    <source>
        <dbReference type="ARBA" id="ARBA00022803"/>
    </source>
</evidence>
<keyword evidence="4" id="KW-0802">TPR repeat</keyword>
<dbReference type="Pfam" id="PF13374">
    <property type="entry name" value="TPR_10"/>
    <property type="match status" value="1"/>
</dbReference>
<evidence type="ECO:0000256" key="2">
    <source>
        <dbReference type="ARBA" id="ARBA00022490"/>
    </source>
</evidence>
<dbReference type="InterPro" id="IPR051476">
    <property type="entry name" value="Bac_ResReg_Asp_Phosphatase"/>
</dbReference>
<evidence type="ECO:0000313" key="8">
    <source>
        <dbReference type="Proteomes" id="UP000002630"/>
    </source>
</evidence>
<keyword evidence="3" id="KW-0677">Repeat</keyword>
<sequence>MGTRRMTEHGAPSAGALRRKGSKGKDPFERNDLKAIDEMQAVGVTTVPARTSGPQRKSRLRNRSAAVSAGDTGTSGGSQGSAVAGTRLAGGSITSNRSSRNHQDQISEQDLEGVDRRAICEDILTGGHVQTFVDFFYLTHRPAPVQDATDPGEGSAEVNVPKREMLFIRDNLVAAESARRRGDTAAVYKAYNSLAQYYQEMNDPKTGVYFHEKCLEISRLTADRGGEMSANHRLGVAYEKMGDVVAATNYHERHQELATAVDIPDEQKEANKSLINVYRKFAEERESGGLYKESIEFWAKSLEAARSAGDQAALGQACYRLGKAYTELEDPTRAVNYLEDFQSISTELDDLEGQGKAYEALAAVHQNLGDDDKALSLLQSYLDVASKTQNLGAQEAACSNLGVLHSRRRQHAKAKDMFERNFVISRKMVNARQGGATTALVDMSRAFLGIAAGNEMAEDYMNAVVSDVGALLDWKSNRIRPSPAANKRM</sequence>
<accession>D7G1A7</accession>
<dbReference type="Pfam" id="PF13181">
    <property type="entry name" value="TPR_8"/>
    <property type="match status" value="1"/>
</dbReference>
<dbReference type="STRING" id="2880.D7G1A7"/>
<feature type="compositionally biased region" description="Basic and acidic residues" evidence="6">
    <location>
        <begin position="23"/>
        <end position="37"/>
    </location>
</feature>